<dbReference type="AlphaFoldDB" id="F9FQ49"/>
<evidence type="ECO:0000313" key="2">
    <source>
        <dbReference type="EMBL" id="EGU80970.1"/>
    </source>
</evidence>
<keyword evidence="1" id="KW-1133">Transmembrane helix</keyword>
<sequence length="367" mass="40833">MLNKFIDVRDRDSYSTFTSATGISILTSFLTEETDDMRKGTRPPPLNLSIVTRPRSLPRLSTTPIARELTPLLTPLPEEVEEPTGAAIRAVRVAVDFMQSVSCLLVILMLAIFLISYSGAAVSSHGIKAFILIAALTCDVGLGMWSIVHHDRPWTGPAVLLRTLTASVLLGSLVSFLAVERVFPSDYTYWGLPLSQTGAPVLGLVSAILGWDLVHVVLSRRTVECWALLQGRQGEQMRDFMLFHYSQQRKYRSMASQTLQINNLDLSADEHDCQQGWSMWICTKTNPAPMSETIAKAITAATNNQPCHYIGCTRTDLSLTDHDREENINKEENTVDLPKARASQQLFQLHNPRTLPSSISLRYDCIT</sequence>
<feature type="transmembrane region" description="Helical" evidence="1">
    <location>
        <begin position="129"/>
        <end position="147"/>
    </location>
</feature>
<comment type="caution">
    <text evidence="2">The sequence shown here is derived from an EMBL/GenBank/DDBJ whole genome shotgun (WGS) entry which is preliminary data.</text>
</comment>
<organism evidence="2">
    <name type="scientific">Fusarium oxysporum (strain Fo5176)</name>
    <name type="common">Fusarium vascular wilt</name>
    <dbReference type="NCBI Taxonomy" id="660025"/>
    <lineage>
        <taxon>Eukaryota</taxon>
        <taxon>Fungi</taxon>
        <taxon>Dikarya</taxon>
        <taxon>Ascomycota</taxon>
        <taxon>Pezizomycotina</taxon>
        <taxon>Sordariomycetes</taxon>
        <taxon>Hypocreomycetidae</taxon>
        <taxon>Hypocreales</taxon>
        <taxon>Nectriaceae</taxon>
        <taxon>Fusarium</taxon>
        <taxon>Fusarium oxysporum species complex</taxon>
    </lineage>
</organism>
<evidence type="ECO:0000256" key="1">
    <source>
        <dbReference type="SAM" id="Phobius"/>
    </source>
</evidence>
<dbReference type="EMBL" id="AFQF01002504">
    <property type="protein sequence ID" value="EGU80970.1"/>
    <property type="molecule type" value="Genomic_DNA"/>
</dbReference>
<feature type="transmembrane region" description="Helical" evidence="1">
    <location>
        <begin position="97"/>
        <end position="117"/>
    </location>
</feature>
<proteinExistence type="predicted"/>
<dbReference type="OrthoDB" id="5209398at2759"/>
<gene>
    <name evidence="2" type="ORF">FOXB_08529</name>
</gene>
<feature type="transmembrane region" description="Helical" evidence="1">
    <location>
        <begin position="199"/>
        <end position="218"/>
    </location>
</feature>
<reference evidence="2" key="1">
    <citation type="journal article" date="2012" name="Mol. Plant Microbe Interact.">
        <title>A highly conserved effector in Fusarium oxysporum is required for full virulence on Arabidopsis.</title>
        <authorList>
            <person name="Thatcher L.F."/>
            <person name="Gardiner D.M."/>
            <person name="Kazan K."/>
            <person name="Manners J."/>
        </authorList>
    </citation>
    <scope>NUCLEOTIDE SEQUENCE [LARGE SCALE GENOMIC DNA]</scope>
    <source>
        <strain evidence="2">Fo5176</strain>
    </source>
</reference>
<dbReference type="PaxDb" id="5507-FOXG_00446P0"/>
<keyword evidence="1" id="KW-0472">Membrane</keyword>
<feature type="transmembrane region" description="Helical" evidence="1">
    <location>
        <begin position="159"/>
        <end position="179"/>
    </location>
</feature>
<keyword evidence="1" id="KW-0812">Transmembrane</keyword>
<name>F9FQ49_FUSOF</name>
<accession>F9FQ49</accession>
<protein>
    <submittedName>
        <fullName evidence="2">Uncharacterized protein</fullName>
    </submittedName>
</protein>